<dbReference type="InterPro" id="IPR036388">
    <property type="entry name" value="WH-like_DNA-bd_sf"/>
</dbReference>
<evidence type="ECO:0000313" key="2">
    <source>
        <dbReference type="EMBL" id="OOM81772.1"/>
    </source>
</evidence>
<dbReference type="Gene3D" id="1.10.10.10">
    <property type="entry name" value="Winged helix-like DNA-binding domain superfamily/Winged helix DNA-binding domain"/>
    <property type="match status" value="1"/>
</dbReference>
<dbReference type="InterPro" id="IPR013324">
    <property type="entry name" value="RNA_pol_sigma_r3/r4-like"/>
</dbReference>
<gene>
    <name evidence="2" type="ORF">CLPUN_09560</name>
</gene>
<dbReference type="OrthoDB" id="1912644at2"/>
<evidence type="ECO:0000256" key="1">
    <source>
        <dbReference type="SAM" id="Coils"/>
    </source>
</evidence>
<dbReference type="SUPFAM" id="SSF88659">
    <property type="entry name" value="Sigma3 and sigma4 domains of RNA polymerase sigma factors"/>
    <property type="match status" value="1"/>
</dbReference>
<sequence length="111" mass="13156">MGEIKNKFELYRDRVCKIENKNIEIENLIINGVNENDEEIQKLQLDIKKLELENKKIDNILKLLPEKDYKVISLIYIQGKEKNKVARELDRTKRQINYSINKALTRISKGL</sequence>
<protein>
    <submittedName>
        <fullName evidence="2">Uncharacterized protein</fullName>
    </submittedName>
</protein>
<keyword evidence="3" id="KW-1185">Reference proteome</keyword>
<dbReference type="AlphaFoldDB" id="A0A1S8TW20"/>
<dbReference type="STRING" id="29367.CLPUN_09560"/>
<keyword evidence="1" id="KW-0175">Coiled coil</keyword>
<organism evidence="2 3">
    <name type="scientific">Clostridium puniceum</name>
    <dbReference type="NCBI Taxonomy" id="29367"/>
    <lineage>
        <taxon>Bacteria</taxon>
        <taxon>Bacillati</taxon>
        <taxon>Bacillota</taxon>
        <taxon>Clostridia</taxon>
        <taxon>Eubacteriales</taxon>
        <taxon>Clostridiaceae</taxon>
        <taxon>Clostridium</taxon>
    </lineage>
</organism>
<dbReference type="Proteomes" id="UP000190890">
    <property type="component" value="Unassembled WGS sequence"/>
</dbReference>
<proteinExistence type="predicted"/>
<name>A0A1S8TW20_9CLOT</name>
<accession>A0A1S8TW20</accession>
<comment type="caution">
    <text evidence="2">The sequence shown here is derived from an EMBL/GenBank/DDBJ whole genome shotgun (WGS) entry which is preliminary data.</text>
</comment>
<dbReference type="EMBL" id="LZZM01000053">
    <property type="protein sequence ID" value="OOM81772.1"/>
    <property type="molecule type" value="Genomic_DNA"/>
</dbReference>
<evidence type="ECO:0000313" key="3">
    <source>
        <dbReference type="Proteomes" id="UP000190890"/>
    </source>
</evidence>
<reference evidence="2 3" key="1">
    <citation type="submission" date="2016-05" db="EMBL/GenBank/DDBJ databases">
        <title>Microbial solvent formation.</title>
        <authorList>
            <person name="Poehlein A."/>
            <person name="Montoya Solano J.D."/>
            <person name="Flitsch S."/>
            <person name="Krabben P."/>
            <person name="Duerre P."/>
            <person name="Daniel R."/>
        </authorList>
    </citation>
    <scope>NUCLEOTIDE SEQUENCE [LARGE SCALE GENOMIC DNA]</scope>
    <source>
        <strain evidence="2 3">DSM 2619</strain>
    </source>
</reference>
<dbReference type="RefSeq" id="WP_077846212.1">
    <property type="nucleotide sequence ID" value="NZ_LZZM01000053.1"/>
</dbReference>
<feature type="coiled-coil region" evidence="1">
    <location>
        <begin position="33"/>
        <end position="60"/>
    </location>
</feature>